<dbReference type="STRING" id="1121922.GCA_000428905_02091"/>
<dbReference type="OrthoDB" id="1094867at2"/>
<dbReference type="ESTHER" id="9alte-k6y2r8">
    <property type="family name" value="PolyAspartate-hydrolase"/>
</dbReference>
<accession>K6Y2R8</accession>
<comment type="caution">
    <text evidence="2">The sequence shown here is derived from an EMBL/GenBank/DDBJ whole genome shotgun (WGS) entry which is preliminary data.</text>
</comment>
<dbReference type="EMBL" id="BAEQ01000006">
    <property type="protein sequence ID" value="GAC27114.1"/>
    <property type="molecule type" value="Genomic_DNA"/>
</dbReference>
<dbReference type="Proteomes" id="UP000006251">
    <property type="component" value="Unassembled WGS sequence"/>
</dbReference>
<gene>
    <name evidence="2" type="ORF">GPAL_0233</name>
</gene>
<proteinExistence type="predicted"/>
<evidence type="ECO:0008006" key="4">
    <source>
        <dbReference type="Google" id="ProtNLM"/>
    </source>
</evidence>
<dbReference type="Gene3D" id="3.40.50.1820">
    <property type="entry name" value="alpha/beta hydrolase"/>
    <property type="match status" value="1"/>
</dbReference>
<evidence type="ECO:0000256" key="1">
    <source>
        <dbReference type="SAM" id="SignalP"/>
    </source>
</evidence>
<protein>
    <recommendedName>
        <fullName evidence="4">Alpha/beta hydrolase</fullName>
    </recommendedName>
</protein>
<organism evidence="2 3">
    <name type="scientific">Brumicola pallidula DSM 14239 = ACAM 615</name>
    <dbReference type="NCBI Taxonomy" id="1121922"/>
    <lineage>
        <taxon>Bacteria</taxon>
        <taxon>Pseudomonadati</taxon>
        <taxon>Pseudomonadota</taxon>
        <taxon>Gammaproteobacteria</taxon>
        <taxon>Alteromonadales</taxon>
        <taxon>Alteromonadaceae</taxon>
        <taxon>Brumicola</taxon>
    </lineage>
</organism>
<evidence type="ECO:0000313" key="2">
    <source>
        <dbReference type="EMBL" id="GAC27114.1"/>
    </source>
</evidence>
<dbReference type="SUPFAM" id="SSF53474">
    <property type="entry name" value="alpha/beta-Hydrolases"/>
    <property type="match status" value="1"/>
</dbReference>
<feature type="chain" id="PRO_5003897064" description="Alpha/beta hydrolase" evidence="1">
    <location>
        <begin position="23"/>
        <end position="300"/>
    </location>
</feature>
<feature type="signal peptide" evidence="1">
    <location>
        <begin position="1"/>
        <end position="22"/>
    </location>
</feature>
<dbReference type="AlphaFoldDB" id="K6Y2R8"/>
<reference evidence="3" key="1">
    <citation type="journal article" date="2014" name="Environ. Microbiol.">
        <title>Comparative genomics of the marine bacterial genus Glaciecola reveals the high degree of genomic diversity and genomic characteristic for cold adaptation.</title>
        <authorList>
            <person name="Qin Q.L."/>
            <person name="Xie B.B."/>
            <person name="Yu Y."/>
            <person name="Shu Y.L."/>
            <person name="Rong J.C."/>
            <person name="Zhang Y.J."/>
            <person name="Zhao D.L."/>
            <person name="Chen X.L."/>
            <person name="Zhang X.Y."/>
            <person name="Chen B."/>
            <person name="Zhou B.C."/>
            <person name="Zhang Y.Z."/>
        </authorList>
    </citation>
    <scope>NUCLEOTIDE SEQUENCE [LARGE SCALE GENOMIC DNA]</scope>
    <source>
        <strain evidence="3">ACAM 615</strain>
    </source>
</reference>
<dbReference type="InterPro" id="IPR029058">
    <property type="entry name" value="AB_hydrolase_fold"/>
</dbReference>
<evidence type="ECO:0000313" key="3">
    <source>
        <dbReference type="Proteomes" id="UP000006251"/>
    </source>
</evidence>
<name>K6Y2R8_9ALTE</name>
<sequence length="300" mass="33900">MTTVKYAIFLALLSFCVQKAHAGSLSGKHQFIFNQWQGKSVKVWAYTPSNYAPNSKILFVMHGVKRDADRYRDEWVALAEQHNLLLIVPQFSQEDFPRALGYNLGNVFLDDKYQQANPPEVWAYSAIEPLFDYVKSTYANANNTYKLYGHSAGSQFVHRFIFFIPQARVSKIVSANAGWYTAPNFNIAFPYGLKTTMVTQDHLIASLQKPVVILLGEADNDPNDKYLRKATPAMRQGPHRLARGEYFFNQAKQASLQYTVNFGWQLATVPNVGHKNGLMAHAAIAYLVDEKATPKVLVLK</sequence>
<keyword evidence="1" id="KW-0732">Signal</keyword>
<keyword evidence="3" id="KW-1185">Reference proteome</keyword>
<dbReference type="RefSeq" id="WP_006008380.1">
    <property type="nucleotide sequence ID" value="NZ_BAEQ01000006.1"/>
</dbReference>